<dbReference type="PANTHER" id="PTHR30572:SF18">
    <property type="entry name" value="ABC-TYPE MACROLIDE FAMILY EXPORT SYSTEM PERMEASE COMPONENT 2"/>
    <property type="match status" value="1"/>
</dbReference>
<organism evidence="9 10">
    <name type="scientific">Spirosoma foliorum</name>
    <dbReference type="NCBI Taxonomy" id="2710596"/>
    <lineage>
        <taxon>Bacteria</taxon>
        <taxon>Pseudomonadati</taxon>
        <taxon>Bacteroidota</taxon>
        <taxon>Cytophagia</taxon>
        <taxon>Cytophagales</taxon>
        <taxon>Cytophagaceae</taxon>
        <taxon>Spirosoma</taxon>
    </lineage>
</organism>
<evidence type="ECO:0000256" key="4">
    <source>
        <dbReference type="ARBA" id="ARBA00022989"/>
    </source>
</evidence>
<feature type="transmembrane region" description="Helical" evidence="6">
    <location>
        <begin position="292"/>
        <end position="315"/>
    </location>
</feature>
<evidence type="ECO:0000259" key="7">
    <source>
        <dbReference type="Pfam" id="PF02687"/>
    </source>
</evidence>
<dbReference type="AlphaFoldDB" id="A0A7G5H6U1"/>
<accession>A0A7G5H6U1</accession>
<evidence type="ECO:0000256" key="3">
    <source>
        <dbReference type="ARBA" id="ARBA00022692"/>
    </source>
</evidence>
<keyword evidence="3 6" id="KW-0812">Transmembrane</keyword>
<dbReference type="PANTHER" id="PTHR30572">
    <property type="entry name" value="MEMBRANE COMPONENT OF TRANSPORTER-RELATED"/>
    <property type="match status" value="1"/>
</dbReference>
<feature type="transmembrane region" description="Helical" evidence="6">
    <location>
        <begin position="340"/>
        <end position="367"/>
    </location>
</feature>
<feature type="transmembrane region" description="Helical" evidence="6">
    <location>
        <begin position="387"/>
        <end position="409"/>
    </location>
</feature>
<feature type="domain" description="ABC3 transporter permease C-terminal" evidence="7">
    <location>
        <begin position="689"/>
        <end position="798"/>
    </location>
</feature>
<evidence type="ECO:0000256" key="2">
    <source>
        <dbReference type="ARBA" id="ARBA00022475"/>
    </source>
</evidence>
<proteinExistence type="predicted"/>
<feature type="domain" description="ABC3 transporter permease C-terminal" evidence="7">
    <location>
        <begin position="299"/>
        <end position="415"/>
    </location>
</feature>
<keyword evidence="2" id="KW-1003">Cell membrane</keyword>
<comment type="subcellular location">
    <subcellularLocation>
        <location evidence="1">Cell membrane</location>
        <topology evidence="1">Multi-pass membrane protein</topology>
    </subcellularLocation>
</comment>
<feature type="transmembrane region" description="Helical" evidence="6">
    <location>
        <begin position="430"/>
        <end position="454"/>
    </location>
</feature>
<dbReference type="GO" id="GO:0005886">
    <property type="term" value="C:plasma membrane"/>
    <property type="evidence" value="ECO:0007669"/>
    <property type="project" value="UniProtKB-SubCell"/>
</dbReference>
<keyword evidence="10" id="KW-1185">Reference proteome</keyword>
<dbReference type="InterPro" id="IPR003838">
    <property type="entry name" value="ABC3_permease_C"/>
</dbReference>
<dbReference type="InterPro" id="IPR050250">
    <property type="entry name" value="Macrolide_Exporter_MacB"/>
</dbReference>
<dbReference type="Pfam" id="PF12704">
    <property type="entry name" value="MacB_PCD"/>
    <property type="match status" value="1"/>
</dbReference>
<evidence type="ECO:0000259" key="8">
    <source>
        <dbReference type="Pfam" id="PF12704"/>
    </source>
</evidence>
<dbReference type="GO" id="GO:0022857">
    <property type="term" value="F:transmembrane transporter activity"/>
    <property type="evidence" value="ECO:0007669"/>
    <property type="project" value="TreeGrafter"/>
</dbReference>
<evidence type="ECO:0000256" key="5">
    <source>
        <dbReference type="ARBA" id="ARBA00023136"/>
    </source>
</evidence>
<protein>
    <submittedName>
        <fullName evidence="9">ABC transporter permease</fullName>
    </submittedName>
</protein>
<evidence type="ECO:0000313" key="10">
    <source>
        <dbReference type="Proteomes" id="UP000515369"/>
    </source>
</evidence>
<feature type="domain" description="MacB-like periplasmic core" evidence="8">
    <location>
        <begin position="25"/>
        <end position="239"/>
    </location>
</feature>
<feature type="transmembrane region" description="Helical" evidence="6">
    <location>
        <begin position="738"/>
        <end position="756"/>
    </location>
</feature>
<evidence type="ECO:0000256" key="1">
    <source>
        <dbReference type="ARBA" id="ARBA00004651"/>
    </source>
</evidence>
<feature type="transmembrane region" description="Helical" evidence="6">
    <location>
        <begin position="20"/>
        <end position="39"/>
    </location>
</feature>
<dbReference type="EMBL" id="CP059732">
    <property type="protein sequence ID" value="QMW06833.1"/>
    <property type="molecule type" value="Genomic_DNA"/>
</dbReference>
<name>A0A7G5H6U1_9BACT</name>
<feature type="transmembrane region" description="Helical" evidence="6">
    <location>
        <begin position="689"/>
        <end position="710"/>
    </location>
</feature>
<evidence type="ECO:0000313" key="9">
    <source>
        <dbReference type="EMBL" id="QMW06833.1"/>
    </source>
</evidence>
<keyword evidence="4 6" id="KW-1133">Transmembrane helix</keyword>
<dbReference type="Pfam" id="PF02687">
    <property type="entry name" value="FtsX"/>
    <property type="match status" value="2"/>
</dbReference>
<dbReference type="KEGG" id="sfol:H3H32_04025"/>
<evidence type="ECO:0000256" key="6">
    <source>
        <dbReference type="SAM" id="Phobius"/>
    </source>
</evidence>
<gene>
    <name evidence="9" type="ORF">H3H32_04025</name>
</gene>
<reference evidence="9 10" key="1">
    <citation type="submission" date="2020-07" db="EMBL/GenBank/DDBJ databases">
        <title>Spirosoma foliorum sp. nov., isolated from the leaves on the Nejang mountain Korea, Republic of.</title>
        <authorList>
            <person name="Ho H."/>
            <person name="Lee Y.-J."/>
            <person name="Nurcahyanto D.-A."/>
            <person name="Kim S.-G."/>
        </authorList>
    </citation>
    <scope>NUCLEOTIDE SEQUENCE [LARGE SCALE GENOMIC DNA]</scope>
    <source>
        <strain evidence="9 10">PL0136</strain>
    </source>
</reference>
<dbReference type="Proteomes" id="UP000515369">
    <property type="component" value="Chromosome"/>
</dbReference>
<keyword evidence="5 6" id="KW-0472">Membrane</keyword>
<feature type="transmembrane region" description="Helical" evidence="6">
    <location>
        <begin position="768"/>
        <end position="790"/>
    </location>
</feature>
<dbReference type="InterPro" id="IPR025857">
    <property type="entry name" value="MacB_PCD"/>
</dbReference>
<sequence length="809" mass="89882">MLLNYIKIALRTLWKSKGYAAINVVGLSVAFVVCIFLFLRSYLHLTYDNFHQDDDRIFQTYFFSNDPEKALRSGNMPLPLTPALKADYPELEAAARILTGRKSLVEVKGKYFDKLVLQTDQDFLKIFSFPLIKGNREIALRNLSSVIISENMAKTAFGTEDPMGKTLQIGSESHKKQYIVTGIISDAPDNSSIQYDILVRIENSYSYQQDKDNWSAQSHTVFVKLPPHVDQATFENRLKPFAQKYFKGNLDELKKKGAKPDQHGDLFAVRLQNLSRVHFDRDIAGRGGTPIAIVYTLMGIAFFILLIACINFINLSIARSFTRAREVGVRKALGALKNQLFVQIWGESTLICLVGFLVGVLLTYLLLPLFNATFDGRVKFAQMLQPGFIGVILIVFVLVTFVAGGYPAWQMAKFNAVEVLKGKLSIKRPGAIRNSLIVTQFIMSSLLACCTIIASQQLNFLRTRPLGFQKEQVISIPVGNQVNGRQALGRLRNTLANDPSILSISGTGINLGRGKDRVSSRSSIGFTYKGRKVSSDLLLIDFDYLKTLKIKPIAGRDFDRTYATDSVKRVIITASMAKMMGESNPVGMLLGDDADSSNTKSQIIGVVPDFHLYSLADEVKPITMYLSNTESIQYIFVRVTPQSLAGTMDKLKEVWKGVAPQSEFLGTFLDENVDAWYQNEEQLSRICSLASSIAILLSCLGLFAVAMMIIEQRTKEIGIRKVMGASIVSIIINLSQDFVKLVIIALVIALPVAWFLMKTWLDSYVEHIALSVWVFAGVGLAAILVALATVSFQTIKAALVNPVKSLRSE</sequence>